<sequence length="209" mass="22705">MLMFKSTRLVIFASIISSAAANSICGFPHPSFESRLYLAIYSETGCKSLINTDHEVFTEWGLLAEGFKLHKCQCVPFSSLVSTASYVFQSGDYTEATLELWTGKNCNEHSYRQTLPGQDIYEDAVNPEYKLHSATICIGHEPKKPSEKSSKKPSKKRPGDKKLGDKLADAGWWIVEGGKALADGLAEGSADVVDSDVGEGVATAFELAA</sequence>
<evidence type="ECO:0000313" key="1">
    <source>
        <dbReference type="EMBL" id="KAH7913678.1"/>
    </source>
</evidence>
<comment type="caution">
    <text evidence="1">The sequence shown here is derived from an EMBL/GenBank/DDBJ whole genome shotgun (WGS) entry which is preliminary data.</text>
</comment>
<dbReference type="EMBL" id="MU267626">
    <property type="protein sequence ID" value="KAH7913678.1"/>
    <property type="molecule type" value="Genomic_DNA"/>
</dbReference>
<gene>
    <name evidence="1" type="ORF">BJ138DRAFT_569843</name>
</gene>
<name>A0ACB8ALR6_9AGAM</name>
<reference evidence="1" key="1">
    <citation type="journal article" date="2021" name="New Phytol.">
        <title>Evolutionary innovations through gain and loss of genes in the ectomycorrhizal Boletales.</title>
        <authorList>
            <person name="Wu G."/>
            <person name="Miyauchi S."/>
            <person name="Morin E."/>
            <person name="Kuo A."/>
            <person name="Drula E."/>
            <person name="Varga T."/>
            <person name="Kohler A."/>
            <person name="Feng B."/>
            <person name="Cao Y."/>
            <person name="Lipzen A."/>
            <person name="Daum C."/>
            <person name="Hundley H."/>
            <person name="Pangilinan J."/>
            <person name="Johnson J."/>
            <person name="Barry K."/>
            <person name="LaButti K."/>
            <person name="Ng V."/>
            <person name="Ahrendt S."/>
            <person name="Min B."/>
            <person name="Choi I.G."/>
            <person name="Park H."/>
            <person name="Plett J.M."/>
            <person name="Magnuson J."/>
            <person name="Spatafora J.W."/>
            <person name="Nagy L.G."/>
            <person name="Henrissat B."/>
            <person name="Grigoriev I.V."/>
            <person name="Yang Z.L."/>
            <person name="Xu J."/>
            <person name="Martin F.M."/>
        </authorList>
    </citation>
    <scope>NUCLEOTIDE SEQUENCE</scope>
    <source>
        <strain evidence="1">ATCC 28755</strain>
    </source>
</reference>
<keyword evidence="2" id="KW-1185">Reference proteome</keyword>
<organism evidence="1 2">
    <name type="scientific">Hygrophoropsis aurantiaca</name>
    <dbReference type="NCBI Taxonomy" id="72124"/>
    <lineage>
        <taxon>Eukaryota</taxon>
        <taxon>Fungi</taxon>
        <taxon>Dikarya</taxon>
        <taxon>Basidiomycota</taxon>
        <taxon>Agaricomycotina</taxon>
        <taxon>Agaricomycetes</taxon>
        <taxon>Agaricomycetidae</taxon>
        <taxon>Boletales</taxon>
        <taxon>Coniophorineae</taxon>
        <taxon>Hygrophoropsidaceae</taxon>
        <taxon>Hygrophoropsis</taxon>
    </lineage>
</organism>
<protein>
    <submittedName>
        <fullName evidence="1">Uncharacterized protein</fullName>
    </submittedName>
</protein>
<evidence type="ECO:0000313" key="2">
    <source>
        <dbReference type="Proteomes" id="UP000790377"/>
    </source>
</evidence>
<accession>A0ACB8ALR6</accession>
<proteinExistence type="predicted"/>
<dbReference type="Proteomes" id="UP000790377">
    <property type="component" value="Unassembled WGS sequence"/>
</dbReference>